<dbReference type="Proteomes" id="UP000284731">
    <property type="component" value="Unassembled WGS sequence"/>
</dbReference>
<dbReference type="InterPro" id="IPR014975">
    <property type="entry name" value="DUF1836"/>
</dbReference>
<accession>A0A412PC64</accession>
<organism evidence="1 2">
    <name type="scientific">Solobacterium moorei</name>
    <dbReference type="NCBI Taxonomy" id="102148"/>
    <lineage>
        <taxon>Bacteria</taxon>
        <taxon>Bacillati</taxon>
        <taxon>Bacillota</taxon>
        <taxon>Erysipelotrichia</taxon>
        <taxon>Erysipelotrichales</taxon>
        <taxon>Erysipelotrichaceae</taxon>
        <taxon>Solobacterium</taxon>
    </lineage>
</organism>
<sequence>MKTNMQIENTLHEFRLPAYNEIPDVGLYLEQVAKFINSYFTEFPEMQVTPSMISNYAKQKLFDRVNKKTYTRDQISLLLFIVCAKTVLSIENIRLALHEFQQGNDTTEELHQYCSESLMNTLSSFYHHEQSETPSLHDDKHPMLNNIITAVAHKMYLERYFASLKK</sequence>
<dbReference type="RefSeq" id="WP_118765251.1">
    <property type="nucleotide sequence ID" value="NZ_CABJCF010000004.1"/>
</dbReference>
<dbReference type="PANTHER" id="PTHR40056">
    <property type="entry name" value="HYPOTHETICAL CYTOSOLIC PROTEIN"/>
    <property type="match status" value="1"/>
</dbReference>
<evidence type="ECO:0000313" key="1">
    <source>
        <dbReference type="EMBL" id="RGT54277.1"/>
    </source>
</evidence>
<dbReference type="PANTHER" id="PTHR40056:SF1">
    <property type="entry name" value="DUF1836 DOMAIN-CONTAINING PROTEIN"/>
    <property type="match status" value="1"/>
</dbReference>
<dbReference type="EMBL" id="QRWX01000004">
    <property type="protein sequence ID" value="RGT54277.1"/>
    <property type="molecule type" value="Genomic_DNA"/>
</dbReference>
<name>A0A412PC64_9FIRM</name>
<evidence type="ECO:0000313" key="2">
    <source>
        <dbReference type="Proteomes" id="UP000284731"/>
    </source>
</evidence>
<protein>
    <submittedName>
        <fullName evidence="1">DUF1836 domain-containing protein</fullName>
    </submittedName>
</protein>
<reference evidence="1 2" key="1">
    <citation type="submission" date="2018-08" db="EMBL/GenBank/DDBJ databases">
        <title>A genome reference for cultivated species of the human gut microbiota.</title>
        <authorList>
            <person name="Zou Y."/>
            <person name="Xue W."/>
            <person name="Luo G."/>
        </authorList>
    </citation>
    <scope>NUCLEOTIDE SEQUENCE [LARGE SCALE GENOMIC DNA]</scope>
    <source>
        <strain evidence="1 2">AF18-46</strain>
    </source>
</reference>
<gene>
    <name evidence="1" type="ORF">DWX20_08920</name>
</gene>
<proteinExistence type="predicted"/>
<comment type="caution">
    <text evidence="1">The sequence shown here is derived from an EMBL/GenBank/DDBJ whole genome shotgun (WGS) entry which is preliminary data.</text>
</comment>
<dbReference type="AlphaFoldDB" id="A0A412PC64"/>
<dbReference type="Pfam" id="PF08876">
    <property type="entry name" value="DUF1836"/>
    <property type="match status" value="1"/>
</dbReference>